<dbReference type="PANTHER" id="PTHR43767:SF1">
    <property type="entry name" value="NONRIBOSOMAL PEPTIDE SYNTHASE PES1 (EUROFUNG)-RELATED"/>
    <property type="match status" value="1"/>
</dbReference>
<evidence type="ECO:0000259" key="1">
    <source>
        <dbReference type="Pfam" id="PF00501"/>
    </source>
</evidence>
<dbReference type="Gene3D" id="3.40.50.980">
    <property type="match status" value="2"/>
</dbReference>
<dbReference type="Pfam" id="PF00501">
    <property type="entry name" value="AMP-binding"/>
    <property type="match status" value="1"/>
</dbReference>
<dbReference type="SUPFAM" id="SSF56801">
    <property type="entry name" value="Acetyl-CoA synthetase-like"/>
    <property type="match status" value="1"/>
</dbReference>
<dbReference type="InterPro" id="IPR050237">
    <property type="entry name" value="ATP-dep_AMP-bd_enzyme"/>
</dbReference>
<sequence>MSWCEATTFGDLLVRAAEKYGANEAVVVQDERRSFEGLLAAALQAGRSLLGLGVSRGDAVGILMPNCMDFVEVMFGGALIGARIVPINARYKDRELGYLIENADLTVLLTSDLVDQHTDYVEILDSCLPGLSETSDPTALGLDLAPKLRSVVMLGNSSPPGTVDREHFESLAEEATDGDVHRLRTRIAIRDIAMMMYTSGTTADPKGCPTTHEALVRTAVT</sequence>
<feature type="non-terminal residue" evidence="2">
    <location>
        <position position="221"/>
    </location>
</feature>
<accession>A0A381ZNA7</accession>
<organism evidence="2">
    <name type="scientific">marine metagenome</name>
    <dbReference type="NCBI Taxonomy" id="408172"/>
    <lineage>
        <taxon>unclassified sequences</taxon>
        <taxon>metagenomes</taxon>
        <taxon>ecological metagenomes</taxon>
    </lineage>
</organism>
<dbReference type="EMBL" id="UINC01022002">
    <property type="protein sequence ID" value="SVA90740.1"/>
    <property type="molecule type" value="Genomic_DNA"/>
</dbReference>
<dbReference type="InterPro" id="IPR000873">
    <property type="entry name" value="AMP-dep_synth/lig_dom"/>
</dbReference>
<evidence type="ECO:0000313" key="2">
    <source>
        <dbReference type="EMBL" id="SVA90740.1"/>
    </source>
</evidence>
<name>A0A381ZNA7_9ZZZZ</name>
<feature type="domain" description="AMP-dependent synthetase/ligase" evidence="1">
    <location>
        <begin position="15"/>
        <end position="220"/>
    </location>
</feature>
<reference evidence="2" key="1">
    <citation type="submission" date="2018-05" db="EMBL/GenBank/DDBJ databases">
        <authorList>
            <person name="Lanie J.A."/>
            <person name="Ng W.-L."/>
            <person name="Kazmierczak K.M."/>
            <person name="Andrzejewski T.M."/>
            <person name="Davidsen T.M."/>
            <person name="Wayne K.J."/>
            <person name="Tettelin H."/>
            <person name="Glass J.I."/>
            <person name="Rusch D."/>
            <person name="Podicherti R."/>
            <person name="Tsui H.-C.T."/>
            <person name="Winkler M.E."/>
        </authorList>
    </citation>
    <scope>NUCLEOTIDE SEQUENCE</scope>
</reference>
<dbReference type="PANTHER" id="PTHR43767">
    <property type="entry name" value="LONG-CHAIN-FATTY-ACID--COA LIGASE"/>
    <property type="match status" value="1"/>
</dbReference>
<dbReference type="AlphaFoldDB" id="A0A381ZNA7"/>
<proteinExistence type="predicted"/>
<protein>
    <recommendedName>
        <fullName evidence="1">AMP-dependent synthetase/ligase domain-containing protein</fullName>
    </recommendedName>
</protein>
<gene>
    <name evidence="2" type="ORF">METZ01_LOCUS143594</name>
</gene>